<evidence type="ECO:0000313" key="2">
    <source>
        <dbReference type="Proteomes" id="UP000646152"/>
    </source>
</evidence>
<dbReference type="EMBL" id="BMKE01000001">
    <property type="protein sequence ID" value="GGB31544.1"/>
    <property type="molecule type" value="Genomic_DNA"/>
</dbReference>
<dbReference type="SUPFAM" id="SSF53335">
    <property type="entry name" value="S-adenosyl-L-methionine-dependent methyltransferases"/>
    <property type="match status" value="1"/>
</dbReference>
<dbReference type="GO" id="GO:0008168">
    <property type="term" value="F:methyltransferase activity"/>
    <property type="evidence" value="ECO:0007669"/>
    <property type="project" value="UniProtKB-KW"/>
</dbReference>
<keyword evidence="1" id="KW-0489">Methyltransferase</keyword>
<dbReference type="CDD" id="cd02440">
    <property type="entry name" value="AdoMet_MTases"/>
    <property type="match status" value="1"/>
</dbReference>
<proteinExistence type="predicted"/>
<keyword evidence="2" id="KW-1185">Reference proteome</keyword>
<dbReference type="Pfam" id="PF13489">
    <property type="entry name" value="Methyltransf_23"/>
    <property type="match status" value="1"/>
</dbReference>
<dbReference type="Proteomes" id="UP000646152">
    <property type="component" value="Unassembled WGS sequence"/>
</dbReference>
<name>A0ABQ1ICB0_9GAMM</name>
<reference evidence="2" key="1">
    <citation type="journal article" date="2019" name="Int. J. Syst. Evol. Microbiol.">
        <title>The Global Catalogue of Microorganisms (GCM) 10K type strain sequencing project: providing services to taxonomists for standard genome sequencing and annotation.</title>
        <authorList>
            <consortium name="The Broad Institute Genomics Platform"/>
            <consortium name="The Broad Institute Genome Sequencing Center for Infectious Disease"/>
            <person name="Wu L."/>
            <person name="Ma J."/>
        </authorList>
    </citation>
    <scope>NUCLEOTIDE SEQUENCE [LARGE SCALE GENOMIC DNA]</scope>
    <source>
        <strain evidence="2">CGMCC 1.15923</strain>
    </source>
</reference>
<gene>
    <name evidence="1" type="ORF">GCM10011502_00630</name>
</gene>
<accession>A0ABQ1ICB0</accession>
<dbReference type="PANTHER" id="PTHR43861">
    <property type="entry name" value="TRANS-ACONITATE 2-METHYLTRANSFERASE-RELATED"/>
    <property type="match status" value="1"/>
</dbReference>
<dbReference type="RefSeq" id="WP_188628097.1">
    <property type="nucleotide sequence ID" value="NZ_BMKE01000001.1"/>
</dbReference>
<comment type="caution">
    <text evidence="1">The sequence shown here is derived from an EMBL/GenBank/DDBJ whole genome shotgun (WGS) entry which is preliminary data.</text>
</comment>
<dbReference type="PANTHER" id="PTHR43861:SF1">
    <property type="entry name" value="TRANS-ACONITATE 2-METHYLTRANSFERASE"/>
    <property type="match status" value="1"/>
</dbReference>
<dbReference type="Gene3D" id="3.40.50.150">
    <property type="entry name" value="Vaccinia Virus protein VP39"/>
    <property type="match status" value="1"/>
</dbReference>
<sequence length="194" mass="21610">MSLDYYQQQAELFHHNTKSVDMTPLYQRFLPYVAKGGHIVDAGCGSGRDSLYFASSGFSVSAFDASPALVELARQHTGLPISLCRFEEFTPPTPADAIWACASLLHVPLAELTAVMAHLTEQLKPGGVFYCSFKYGHGEVTREGRHFTNLDETGLEQLLQGLSLNLVEHWQTGDLRPGREQERWLNAVLRKDTV</sequence>
<evidence type="ECO:0000313" key="1">
    <source>
        <dbReference type="EMBL" id="GGB31544.1"/>
    </source>
</evidence>
<dbReference type="GO" id="GO:0032259">
    <property type="term" value="P:methylation"/>
    <property type="evidence" value="ECO:0007669"/>
    <property type="project" value="UniProtKB-KW"/>
</dbReference>
<keyword evidence="1" id="KW-0808">Transferase</keyword>
<protein>
    <submittedName>
        <fullName evidence="1">SAM-dependent methyltransferase</fullName>
    </submittedName>
</protein>
<organism evidence="1 2">
    <name type="scientific">Oceanisphaera marina</name>
    <dbReference type="NCBI Taxonomy" id="2017550"/>
    <lineage>
        <taxon>Bacteria</taxon>
        <taxon>Pseudomonadati</taxon>
        <taxon>Pseudomonadota</taxon>
        <taxon>Gammaproteobacteria</taxon>
        <taxon>Aeromonadales</taxon>
        <taxon>Aeromonadaceae</taxon>
        <taxon>Oceanisphaera</taxon>
    </lineage>
</organism>
<dbReference type="InterPro" id="IPR029063">
    <property type="entry name" value="SAM-dependent_MTases_sf"/>
</dbReference>